<evidence type="ECO:0000313" key="8">
    <source>
        <dbReference type="Proteomes" id="UP000256779"/>
    </source>
</evidence>
<dbReference type="PANTHER" id="PTHR47799">
    <property type="entry name" value="OMEGA-AMIDASE YAFV"/>
    <property type="match status" value="1"/>
</dbReference>
<dbReference type="PANTHER" id="PTHR47799:SF1">
    <property type="entry name" value="OMEGA-AMIDASE YAFV"/>
    <property type="match status" value="1"/>
</dbReference>
<name>A0A3D9L4H2_MARFU</name>
<organism evidence="7 8">
    <name type="scientific">Marinoscillum furvescens DSM 4134</name>
    <dbReference type="NCBI Taxonomy" id="1122208"/>
    <lineage>
        <taxon>Bacteria</taxon>
        <taxon>Pseudomonadati</taxon>
        <taxon>Bacteroidota</taxon>
        <taxon>Cytophagia</taxon>
        <taxon>Cytophagales</taxon>
        <taxon>Reichenbachiellaceae</taxon>
        <taxon>Marinoscillum</taxon>
    </lineage>
</organism>
<feature type="domain" description="CN hydrolase" evidence="6">
    <location>
        <begin position="5"/>
        <end position="246"/>
    </location>
</feature>
<reference evidence="7 8" key="1">
    <citation type="submission" date="2018-07" db="EMBL/GenBank/DDBJ databases">
        <title>Genomic Encyclopedia of Type Strains, Phase IV (KMG-IV): sequencing the most valuable type-strain genomes for metagenomic binning, comparative biology and taxonomic classification.</title>
        <authorList>
            <person name="Goeker M."/>
        </authorList>
    </citation>
    <scope>NUCLEOTIDE SEQUENCE [LARGE SCALE GENOMIC DNA]</scope>
    <source>
        <strain evidence="7 8">DSM 4134</strain>
    </source>
</reference>
<evidence type="ECO:0000256" key="4">
    <source>
        <dbReference type="ARBA" id="ARBA00052904"/>
    </source>
</evidence>
<keyword evidence="2 7" id="KW-0378">Hydrolase</keyword>
<dbReference type="RefSeq" id="WP_115868097.1">
    <property type="nucleotide sequence ID" value="NZ_QREG01000008.1"/>
</dbReference>
<evidence type="ECO:0000256" key="3">
    <source>
        <dbReference type="ARBA" id="ARBA00039118"/>
    </source>
</evidence>
<proteinExistence type="inferred from homology"/>
<dbReference type="InterPro" id="IPR036526">
    <property type="entry name" value="C-N_Hydrolase_sf"/>
</dbReference>
<dbReference type="Proteomes" id="UP000256779">
    <property type="component" value="Unassembled WGS sequence"/>
</dbReference>
<dbReference type="CDD" id="cd07575">
    <property type="entry name" value="Xc-1258_like"/>
    <property type="match status" value="1"/>
</dbReference>
<evidence type="ECO:0000256" key="2">
    <source>
        <dbReference type="ARBA" id="ARBA00022801"/>
    </source>
</evidence>
<comment type="similarity">
    <text evidence="1">Belongs to the carbon-nitrogen hydrolase superfamily. NIT1/NIT2 family.</text>
</comment>
<dbReference type="EMBL" id="QREG01000008">
    <property type="protein sequence ID" value="RED99568.1"/>
    <property type="molecule type" value="Genomic_DNA"/>
</dbReference>
<dbReference type="Pfam" id="PF00795">
    <property type="entry name" value="CN_hydrolase"/>
    <property type="match status" value="1"/>
</dbReference>
<evidence type="ECO:0000256" key="5">
    <source>
        <dbReference type="ARBA" id="ARBA00072139"/>
    </source>
</evidence>
<keyword evidence="8" id="KW-1185">Reference proteome</keyword>
<gene>
    <name evidence="7" type="ORF">C7460_108190</name>
</gene>
<dbReference type="Gene3D" id="3.60.110.10">
    <property type="entry name" value="Carbon-nitrogen hydrolase"/>
    <property type="match status" value="1"/>
</dbReference>
<dbReference type="OrthoDB" id="9811121at2"/>
<dbReference type="GO" id="GO:0050152">
    <property type="term" value="F:omega-amidase activity"/>
    <property type="evidence" value="ECO:0007669"/>
    <property type="project" value="UniProtKB-EC"/>
</dbReference>
<dbReference type="AlphaFoldDB" id="A0A3D9L4H2"/>
<dbReference type="EC" id="3.5.1.3" evidence="3"/>
<accession>A0A3D9L4H2</accession>
<evidence type="ECO:0000259" key="6">
    <source>
        <dbReference type="PROSITE" id="PS50263"/>
    </source>
</evidence>
<protein>
    <recommendedName>
        <fullName evidence="5">Omega-amidase YafV</fullName>
        <ecNumber evidence="3">3.5.1.3</ecNumber>
    </recommendedName>
</protein>
<dbReference type="SUPFAM" id="SSF56317">
    <property type="entry name" value="Carbon-nitrogen hydrolase"/>
    <property type="match status" value="1"/>
</dbReference>
<dbReference type="FunFam" id="3.60.110.10:FF:000004">
    <property type="entry name" value="Carbon-nitrogen hydrolase"/>
    <property type="match status" value="1"/>
</dbReference>
<evidence type="ECO:0000256" key="1">
    <source>
        <dbReference type="ARBA" id="ARBA00010613"/>
    </source>
</evidence>
<dbReference type="NCBIfam" id="NF007757">
    <property type="entry name" value="PRK10438.1"/>
    <property type="match status" value="1"/>
</dbReference>
<evidence type="ECO:0000313" key="7">
    <source>
        <dbReference type="EMBL" id="RED99568.1"/>
    </source>
</evidence>
<comment type="caution">
    <text evidence="7">The sequence shown here is derived from an EMBL/GenBank/DDBJ whole genome shotgun (WGS) entry which is preliminary data.</text>
</comment>
<dbReference type="PROSITE" id="PS50263">
    <property type="entry name" value="CN_HYDROLASE"/>
    <property type="match status" value="1"/>
</dbReference>
<dbReference type="InterPro" id="IPR052737">
    <property type="entry name" value="Omega-amidase_YafV"/>
</dbReference>
<dbReference type="InterPro" id="IPR003010">
    <property type="entry name" value="C-N_Hydrolase"/>
</dbReference>
<dbReference type="GO" id="GO:0106008">
    <property type="term" value="F:2-oxoglutaramate amidase activity"/>
    <property type="evidence" value="ECO:0007669"/>
    <property type="project" value="TreeGrafter"/>
</dbReference>
<comment type="catalytic activity">
    <reaction evidence="4">
        <text>a monoamide of a dicarboxylate + H2O = a dicarboxylate + NH4(+)</text>
        <dbReference type="Rhea" id="RHEA:11716"/>
        <dbReference type="ChEBI" id="CHEBI:15377"/>
        <dbReference type="ChEBI" id="CHEBI:28938"/>
        <dbReference type="ChEBI" id="CHEBI:28965"/>
        <dbReference type="ChEBI" id="CHEBI:77450"/>
        <dbReference type="EC" id="3.5.1.3"/>
    </reaction>
</comment>
<sequence length="264" mass="30082">MKLELSIALLQADLFWENPDANRASFEEMIWQVPKGTDLIILPEMFTTGFSMQVEQHAEVANTNTLKWMQQQAAQTGAVLMGSVMTKAQGNFYNRMYVVYPDGSFKTYDKRHLFGLAGEDKDYTAGTERVVVEVQGWKVFPLICYDLRFPVWARSQHTDAQLYEYDLLVYVANWPAPRVNAWDTLLAARAIENISYCVGVNRVGEDGVGASYVGHSAVYDYKGAQLTFSDKAEIMTAKLYAEELKTFRERFPFQADADQFRLLD</sequence>